<dbReference type="RefSeq" id="WP_230003027.1">
    <property type="nucleotide sequence ID" value="NZ_CP087134.1"/>
</dbReference>
<evidence type="ECO:0000259" key="1">
    <source>
        <dbReference type="Pfam" id="PF13472"/>
    </source>
</evidence>
<organism evidence="2 3">
    <name type="scientific">Flavobacterium cupriresistens</name>
    <dbReference type="NCBI Taxonomy" id="2893885"/>
    <lineage>
        <taxon>Bacteria</taxon>
        <taxon>Pseudomonadati</taxon>
        <taxon>Bacteroidota</taxon>
        <taxon>Flavobacteriia</taxon>
        <taxon>Flavobacteriales</taxon>
        <taxon>Flavobacteriaceae</taxon>
        <taxon>Flavobacterium</taxon>
    </lineage>
</organism>
<sequence>MKKTFIILLLFITTKTFSQDMKTDWANISKYSKENQALKLEPENKNRIVFMGNSITEGWKTYDPDFFSNKNYINRGISGQTSSQMLVRFRADVISLKPKLVIILAGVNDIAQNNGPIELEDILGNIISMAELAKQNNIKVILSSVLPALDFKWRKGLEPAEKIIKLNEMIQNYCKENQIIYTDYFSKMSDDQKGLDRKYTLDGVHPTLAGYKIMEPLVEEAIQETLK</sequence>
<protein>
    <submittedName>
        <fullName evidence="2">SGNH/GDSL hydrolase family protein</fullName>
    </submittedName>
</protein>
<dbReference type="GO" id="GO:0016787">
    <property type="term" value="F:hydrolase activity"/>
    <property type="evidence" value="ECO:0007669"/>
    <property type="project" value="UniProtKB-KW"/>
</dbReference>
<feature type="domain" description="SGNH hydrolase-type esterase" evidence="1">
    <location>
        <begin position="50"/>
        <end position="213"/>
    </location>
</feature>
<dbReference type="CDD" id="cd04501">
    <property type="entry name" value="SGNH_hydrolase_like_4"/>
    <property type="match status" value="1"/>
</dbReference>
<dbReference type="Pfam" id="PF13472">
    <property type="entry name" value="Lipase_GDSL_2"/>
    <property type="match status" value="1"/>
</dbReference>
<proteinExistence type="predicted"/>
<dbReference type="InterPro" id="IPR036514">
    <property type="entry name" value="SGNH_hydro_sf"/>
</dbReference>
<reference evidence="2 3" key="1">
    <citation type="submission" date="2023-11" db="EMBL/GenBank/DDBJ databases">
        <title>Unpublished Manusciprt.</title>
        <authorList>
            <person name="Saticioglu I.B."/>
            <person name="Ay H."/>
            <person name="Ajmi N."/>
            <person name="Altun S."/>
            <person name="Duman M."/>
        </authorList>
    </citation>
    <scope>NUCLEOTIDE SEQUENCE [LARGE SCALE GENOMIC DNA]</scope>
    <source>
        <strain evidence="2 3">Fl-318</strain>
    </source>
</reference>
<dbReference type="Gene3D" id="3.40.50.1110">
    <property type="entry name" value="SGNH hydrolase"/>
    <property type="match status" value="1"/>
</dbReference>
<dbReference type="SUPFAM" id="SSF52266">
    <property type="entry name" value="SGNH hydrolase"/>
    <property type="match status" value="1"/>
</dbReference>
<comment type="caution">
    <text evidence="2">The sequence shown here is derived from an EMBL/GenBank/DDBJ whole genome shotgun (WGS) entry which is preliminary data.</text>
</comment>
<dbReference type="InterPro" id="IPR013830">
    <property type="entry name" value="SGNH_hydro"/>
</dbReference>
<keyword evidence="2" id="KW-0378">Hydrolase</keyword>
<dbReference type="EMBL" id="JAWXVI010000006">
    <property type="protein sequence ID" value="MDX6189846.1"/>
    <property type="molecule type" value="Genomic_DNA"/>
</dbReference>
<dbReference type="InterPro" id="IPR051532">
    <property type="entry name" value="Ester_Hydrolysis_Enzymes"/>
</dbReference>
<name>A0ABU4RB86_9FLAO</name>
<gene>
    <name evidence="2" type="ORF">SGQ83_10825</name>
</gene>
<keyword evidence="3" id="KW-1185">Reference proteome</keyword>
<evidence type="ECO:0000313" key="3">
    <source>
        <dbReference type="Proteomes" id="UP001273350"/>
    </source>
</evidence>
<dbReference type="Proteomes" id="UP001273350">
    <property type="component" value="Unassembled WGS sequence"/>
</dbReference>
<evidence type="ECO:0000313" key="2">
    <source>
        <dbReference type="EMBL" id="MDX6189846.1"/>
    </source>
</evidence>
<dbReference type="PANTHER" id="PTHR30383:SF5">
    <property type="entry name" value="SGNH HYDROLASE-TYPE ESTERASE DOMAIN-CONTAINING PROTEIN"/>
    <property type="match status" value="1"/>
</dbReference>
<dbReference type="PANTHER" id="PTHR30383">
    <property type="entry name" value="THIOESTERASE 1/PROTEASE 1/LYSOPHOSPHOLIPASE L1"/>
    <property type="match status" value="1"/>
</dbReference>
<accession>A0ABU4RB86</accession>